<dbReference type="GO" id="GO:0016705">
    <property type="term" value="F:oxidoreductase activity, acting on paired donors, with incorporation or reduction of molecular oxygen"/>
    <property type="evidence" value="ECO:0007669"/>
    <property type="project" value="InterPro"/>
</dbReference>
<comment type="caution">
    <text evidence="9">The sequence shown here is derived from an EMBL/GenBank/DDBJ whole genome shotgun (WGS) entry which is preliminary data.</text>
</comment>
<dbReference type="PROSITE" id="PS00086">
    <property type="entry name" value="CYTOCHROME_P450"/>
    <property type="match status" value="1"/>
</dbReference>
<dbReference type="PRINTS" id="PR00359">
    <property type="entry name" value="BP450"/>
</dbReference>
<evidence type="ECO:0000256" key="3">
    <source>
        <dbReference type="ARBA" id="ARBA00022617"/>
    </source>
</evidence>
<protein>
    <submittedName>
        <fullName evidence="9">Cytochrome P450</fullName>
    </submittedName>
</protein>
<name>A0A2S6H1U5_9PSEU</name>
<organism evidence="9 10">
    <name type="scientific">Actinokineospora auranticolor</name>
    <dbReference type="NCBI Taxonomy" id="155976"/>
    <lineage>
        <taxon>Bacteria</taxon>
        <taxon>Bacillati</taxon>
        <taxon>Actinomycetota</taxon>
        <taxon>Actinomycetes</taxon>
        <taxon>Pseudonocardiales</taxon>
        <taxon>Pseudonocardiaceae</taxon>
        <taxon>Actinokineospora</taxon>
    </lineage>
</organism>
<dbReference type="OrthoDB" id="5290182at2"/>
<sequence>MDWLVERMSERVAELAPAPAGLRPVLGDPGPPVLGLAVQTVRDGPACQLALYRRFGPVSWWRAFGRRIVAVTGPEACRVVLTNQDKAFRTGWPDTIGPWFDGGLLALDAPEHLRARRLLSAAYSAESMAGYLAAMSSDIDAELSRWPVARTFAAVPALRALSSRVTTRAFLGLPSDRAEHIMRAVETCVRAETALLRVRVPGTAWQRAHRARDRLLTYLTAALRHPREGTDFLSTLSRVDGLTPRQAAEHLLFTLIASHDTTTAATIAAVYFLGKHPVWQDEARADGVTLDHAIRESIRLVSPSPIAMRVTTRDTSVLGHHIPAGQLVSVCTGATQLLPDLWPDPHDFDPTRMATPLPHRLAWLPFGFGHHKCVGEHLGMRKVALVVAALLERFKWSYPSTYDAPWRFTSLPAPADGLPLLLHPLD</sequence>
<evidence type="ECO:0000256" key="7">
    <source>
        <dbReference type="ARBA" id="ARBA00023033"/>
    </source>
</evidence>
<dbReference type="RefSeq" id="WP_104476635.1">
    <property type="nucleotide sequence ID" value="NZ_CP154825.1"/>
</dbReference>
<dbReference type="PANTHER" id="PTHR24286:SF24">
    <property type="entry name" value="LANOSTEROL 14-ALPHA DEMETHYLASE"/>
    <property type="match status" value="1"/>
</dbReference>
<dbReference type="SUPFAM" id="SSF48264">
    <property type="entry name" value="Cytochrome P450"/>
    <property type="match status" value="1"/>
</dbReference>
<keyword evidence="7 8" id="KW-0503">Monooxygenase</keyword>
<dbReference type="InterPro" id="IPR002397">
    <property type="entry name" value="Cyt_P450_B"/>
</dbReference>
<dbReference type="AlphaFoldDB" id="A0A2S6H1U5"/>
<keyword evidence="5 8" id="KW-0560">Oxidoreductase</keyword>
<comment type="similarity">
    <text evidence="2 8">Belongs to the cytochrome P450 family.</text>
</comment>
<evidence type="ECO:0000256" key="2">
    <source>
        <dbReference type="ARBA" id="ARBA00010617"/>
    </source>
</evidence>
<evidence type="ECO:0000256" key="4">
    <source>
        <dbReference type="ARBA" id="ARBA00022723"/>
    </source>
</evidence>
<dbReference type="InterPro" id="IPR017972">
    <property type="entry name" value="Cyt_P450_CS"/>
</dbReference>
<keyword evidence="10" id="KW-1185">Reference proteome</keyword>
<evidence type="ECO:0000256" key="5">
    <source>
        <dbReference type="ARBA" id="ARBA00023002"/>
    </source>
</evidence>
<dbReference type="Pfam" id="PF00067">
    <property type="entry name" value="p450"/>
    <property type="match status" value="1"/>
</dbReference>
<evidence type="ECO:0000256" key="1">
    <source>
        <dbReference type="ARBA" id="ARBA00001971"/>
    </source>
</evidence>
<dbReference type="GO" id="GO:0020037">
    <property type="term" value="F:heme binding"/>
    <property type="evidence" value="ECO:0007669"/>
    <property type="project" value="InterPro"/>
</dbReference>
<dbReference type="PANTHER" id="PTHR24286">
    <property type="entry name" value="CYTOCHROME P450 26"/>
    <property type="match status" value="1"/>
</dbReference>
<comment type="cofactor">
    <cofactor evidence="1">
        <name>heme</name>
        <dbReference type="ChEBI" id="CHEBI:30413"/>
    </cofactor>
</comment>
<evidence type="ECO:0000313" key="10">
    <source>
        <dbReference type="Proteomes" id="UP000239203"/>
    </source>
</evidence>
<dbReference type="GO" id="GO:0004497">
    <property type="term" value="F:monooxygenase activity"/>
    <property type="evidence" value="ECO:0007669"/>
    <property type="project" value="UniProtKB-KW"/>
</dbReference>
<evidence type="ECO:0000256" key="8">
    <source>
        <dbReference type="RuleBase" id="RU000461"/>
    </source>
</evidence>
<proteinExistence type="inferred from homology"/>
<dbReference type="EMBL" id="PTIX01000001">
    <property type="protein sequence ID" value="PPK71455.1"/>
    <property type="molecule type" value="Genomic_DNA"/>
</dbReference>
<dbReference type="Gene3D" id="1.10.630.10">
    <property type="entry name" value="Cytochrome P450"/>
    <property type="match status" value="1"/>
</dbReference>
<dbReference type="InterPro" id="IPR036396">
    <property type="entry name" value="Cyt_P450_sf"/>
</dbReference>
<evidence type="ECO:0000256" key="6">
    <source>
        <dbReference type="ARBA" id="ARBA00023004"/>
    </source>
</evidence>
<dbReference type="GO" id="GO:0005506">
    <property type="term" value="F:iron ion binding"/>
    <property type="evidence" value="ECO:0007669"/>
    <property type="project" value="InterPro"/>
</dbReference>
<accession>A0A2S6H1U5</accession>
<evidence type="ECO:0000313" key="9">
    <source>
        <dbReference type="EMBL" id="PPK71455.1"/>
    </source>
</evidence>
<gene>
    <name evidence="9" type="ORF">CLV40_101645</name>
</gene>
<dbReference type="Proteomes" id="UP000239203">
    <property type="component" value="Unassembled WGS sequence"/>
</dbReference>
<keyword evidence="6 8" id="KW-0408">Iron</keyword>
<reference evidence="9 10" key="1">
    <citation type="submission" date="2018-02" db="EMBL/GenBank/DDBJ databases">
        <title>Genomic Encyclopedia of Archaeal and Bacterial Type Strains, Phase II (KMG-II): from individual species to whole genera.</title>
        <authorList>
            <person name="Goeker M."/>
        </authorList>
    </citation>
    <scope>NUCLEOTIDE SEQUENCE [LARGE SCALE GENOMIC DNA]</scope>
    <source>
        <strain evidence="9 10">YU 961-1</strain>
    </source>
</reference>
<keyword evidence="3 8" id="KW-0349">Heme</keyword>
<keyword evidence="4 8" id="KW-0479">Metal-binding</keyword>
<dbReference type="InterPro" id="IPR001128">
    <property type="entry name" value="Cyt_P450"/>
</dbReference>
<dbReference type="GO" id="GO:0016125">
    <property type="term" value="P:sterol metabolic process"/>
    <property type="evidence" value="ECO:0007669"/>
    <property type="project" value="TreeGrafter"/>
</dbReference>